<organism evidence="2 3">
    <name type="scientific">Herbiconiux moechotypicola</name>
    <dbReference type="NCBI Taxonomy" id="637393"/>
    <lineage>
        <taxon>Bacteria</taxon>
        <taxon>Bacillati</taxon>
        <taxon>Actinomycetota</taxon>
        <taxon>Actinomycetes</taxon>
        <taxon>Micrococcales</taxon>
        <taxon>Microbacteriaceae</taxon>
        <taxon>Herbiconiux</taxon>
    </lineage>
</organism>
<feature type="transmembrane region" description="Helical" evidence="1">
    <location>
        <begin position="110"/>
        <end position="132"/>
    </location>
</feature>
<evidence type="ECO:0000256" key="1">
    <source>
        <dbReference type="SAM" id="Phobius"/>
    </source>
</evidence>
<dbReference type="Proteomes" id="UP001500929">
    <property type="component" value="Unassembled WGS sequence"/>
</dbReference>
<accession>A0ABP5Q2Y3</accession>
<dbReference type="RefSeq" id="WP_259477547.1">
    <property type="nucleotide sequence ID" value="NZ_BAAAQY010000001.1"/>
</dbReference>
<feature type="transmembrane region" description="Helical" evidence="1">
    <location>
        <begin position="68"/>
        <end position="89"/>
    </location>
</feature>
<proteinExistence type="predicted"/>
<comment type="caution">
    <text evidence="2">The sequence shown here is derived from an EMBL/GenBank/DDBJ whole genome shotgun (WGS) entry which is preliminary data.</text>
</comment>
<name>A0ABP5Q2Y3_9MICO</name>
<protein>
    <recommendedName>
        <fullName evidence="4">Integral membrane protein</fullName>
    </recommendedName>
</protein>
<keyword evidence="1" id="KW-0812">Transmembrane</keyword>
<evidence type="ECO:0008006" key="4">
    <source>
        <dbReference type="Google" id="ProtNLM"/>
    </source>
</evidence>
<keyword evidence="1" id="KW-1133">Transmembrane helix</keyword>
<keyword evidence="1" id="KW-0472">Membrane</keyword>
<evidence type="ECO:0000313" key="3">
    <source>
        <dbReference type="Proteomes" id="UP001500929"/>
    </source>
</evidence>
<evidence type="ECO:0000313" key="2">
    <source>
        <dbReference type="EMBL" id="GAA2224670.1"/>
    </source>
</evidence>
<dbReference type="EMBL" id="BAAAQY010000001">
    <property type="protein sequence ID" value="GAA2224670.1"/>
    <property type="molecule type" value="Genomic_DNA"/>
</dbReference>
<reference evidence="3" key="1">
    <citation type="journal article" date="2019" name="Int. J. Syst. Evol. Microbiol.">
        <title>The Global Catalogue of Microorganisms (GCM) 10K type strain sequencing project: providing services to taxonomists for standard genome sequencing and annotation.</title>
        <authorList>
            <consortium name="The Broad Institute Genomics Platform"/>
            <consortium name="The Broad Institute Genome Sequencing Center for Infectious Disease"/>
            <person name="Wu L."/>
            <person name="Ma J."/>
        </authorList>
    </citation>
    <scope>NUCLEOTIDE SEQUENCE [LARGE SCALE GENOMIC DNA]</scope>
    <source>
        <strain evidence="3">JCM 16117</strain>
    </source>
</reference>
<sequence>MSQHSTALEPSTTISLPGRAIISRIRRLVIVTVLVGALYGMLAVASAGRCVGGAAEQPADENSGCIDLVLKPSPLVFVALAAIVVLALTRVLKSAQTEAQAIRTLDRASTAVIVVAVGSFAIALGWFALIPIGDWTPGAPYAFLYPFPFGVVELSFR</sequence>
<feature type="transmembrane region" description="Helical" evidence="1">
    <location>
        <begin position="28"/>
        <end position="48"/>
    </location>
</feature>
<gene>
    <name evidence="2" type="ORF">GCM10009851_05200</name>
</gene>
<keyword evidence="3" id="KW-1185">Reference proteome</keyword>